<gene>
    <name evidence="1" type="ORF">PR002_g10220</name>
</gene>
<name>A0A6A3MA36_9STRA</name>
<evidence type="ECO:0000313" key="2">
    <source>
        <dbReference type="Proteomes" id="UP000435112"/>
    </source>
</evidence>
<reference evidence="1 2" key="1">
    <citation type="submission" date="2018-09" db="EMBL/GenBank/DDBJ databases">
        <title>Genomic investigation of the strawberry pathogen Phytophthora fragariae indicates pathogenicity is determined by transcriptional variation in three key races.</title>
        <authorList>
            <person name="Adams T.M."/>
            <person name="Armitage A.D."/>
            <person name="Sobczyk M.K."/>
            <person name="Bates H.J."/>
            <person name="Dunwell J.M."/>
            <person name="Nellist C.F."/>
            <person name="Harrison R.J."/>
        </authorList>
    </citation>
    <scope>NUCLEOTIDE SEQUENCE [LARGE SCALE GENOMIC DNA]</scope>
    <source>
        <strain evidence="1 2">SCRP324</strain>
    </source>
</reference>
<dbReference type="AlphaFoldDB" id="A0A6A3MA36"/>
<evidence type="ECO:0000313" key="1">
    <source>
        <dbReference type="EMBL" id="KAE9029151.1"/>
    </source>
</evidence>
<protein>
    <submittedName>
        <fullName evidence="1">Uncharacterized protein</fullName>
    </submittedName>
</protein>
<comment type="caution">
    <text evidence="1">The sequence shown here is derived from an EMBL/GenBank/DDBJ whole genome shotgun (WGS) entry which is preliminary data.</text>
</comment>
<sequence length="91" mass="9983">MSPHEYASMLTTYMATLGDLVGLLDAEYLASVRDGHVDPAELEISAASKMHGWNIVLKIVDDQCRLTSSFTYTAENAAKDVFLVRGGINEF</sequence>
<dbReference type="OrthoDB" id="127364at2759"/>
<proteinExistence type="predicted"/>
<dbReference type="Proteomes" id="UP000435112">
    <property type="component" value="Unassembled WGS sequence"/>
</dbReference>
<accession>A0A6A3MA36</accession>
<organism evidence="1 2">
    <name type="scientific">Phytophthora rubi</name>
    <dbReference type="NCBI Taxonomy" id="129364"/>
    <lineage>
        <taxon>Eukaryota</taxon>
        <taxon>Sar</taxon>
        <taxon>Stramenopiles</taxon>
        <taxon>Oomycota</taxon>
        <taxon>Peronosporomycetes</taxon>
        <taxon>Peronosporales</taxon>
        <taxon>Peronosporaceae</taxon>
        <taxon>Phytophthora</taxon>
    </lineage>
</organism>
<dbReference type="EMBL" id="QXFU01000571">
    <property type="protein sequence ID" value="KAE9029151.1"/>
    <property type="molecule type" value="Genomic_DNA"/>
</dbReference>